<sequence length="176" mass="19500">MVWLRLSVSECRVLTGNPIILPVGNFGNPRHAATPAREAVTSFPVYGYATEEPQVRAEGPNLSDAVRAFATGMMSGEDFQSIFIASKVFCPRGERPGFLALHNTPEPVIPMFSSLKELKRYAGDESRHFTVTGAEVLDLLPNGYGFVLDLDGEHRVMFDAKAIEQMINFAMRRMYG</sequence>
<dbReference type="InterPro" id="IPR009839">
    <property type="entry name" value="SseB_N"/>
</dbReference>
<dbReference type="Proteomes" id="UP001500466">
    <property type="component" value="Unassembled WGS sequence"/>
</dbReference>
<feature type="domain" description="SseB protein N-terminal" evidence="1">
    <location>
        <begin position="106"/>
        <end position="164"/>
    </location>
</feature>
<evidence type="ECO:0000259" key="1">
    <source>
        <dbReference type="Pfam" id="PF07179"/>
    </source>
</evidence>
<protein>
    <recommendedName>
        <fullName evidence="1">SseB protein N-terminal domain-containing protein</fullName>
    </recommendedName>
</protein>
<keyword evidence="3" id="KW-1185">Reference proteome</keyword>
<dbReference type="Pfam" id="PF07179">
    <property type="entry name" value="SseB"/>
    <property type="match status" value="1"/>
</dbReference>
<reference evidence="3" key="1">
    <citation type="journal article" date="2019" name="Int. J. Syst. Evol. Microbiol.">
        <title>The Global Catalogue of Microorganisms (GCM) 10K type strain sequencing project: providing services to taxonomists for standard genome sequencing and annotation.</title>
        <authorList>
            <consortium name="The Broad Institute Genomics Platform"/>
            <consortium name="The Broad Institute Genome Sequencing Center for Infectious Disease"/>
            <person name="Wu L."/>
            <person name="Ma J."/>
        </authorList>
    </citation>
    <scope>NUCLEOTIDE SEQUENCE [LARGE SCALE GENOMIC DNA]</scope>
    <source>
        <strain evidence="3">JCM 17986</strain>
    </source>
</reference>
<gene>
    <name evidence="2" type="ORF">GCM10023205_10620</name>
</gene>
<dbReference type="EMBL" id="BAABHS010000003">
    <property type="protein sequence ID" value="GAA4951594.1"/>
    <property type="molecule type" value="Genomic_DNA"/>
</dbReference>
<accession>A0ABP9GRN8</accession>
<organism evidence="2 3">
    <name type="scientific">Yinghuangia aomiensis</name>
    <dbReference type="NCBI Taxonomy" id="676205"/>
    <lineage>
        <taxon>Bacteria</taxon>
        <taxon>Bacillati</taxon>
        <taxon>Actinomycetota</taxon>
        <taxon>Actinomycetes</taxon>
        <taxon>Kitasatosporales</taxon>
        <taxon>Streptomycetaceae</taxon>
        <taxon>Yinghuangia</taxon>
    </lineage>
</organism>
<proteinExistence type="predicted"/>
<evidence type="ECO:0000313" key="2">
    <source>
        <dbReference type="EMBL" id="GAA4951594.1"/>
    </source>
</evidence>
<name>A0ABP9GRN8_9ACTN</name>
<comment type="caution">
    <text evidence="2">The sequence shown here is derived from an EMBL/GenBank/DDBJ whole genome shotgun (WGS) entry which is preliminary data.</text>
</comment>
<evidence type="ECO:0000313" key="3">
    <source>
        <dbReference type="Proteomes" id="UP001500466"/>
    </source>
</evidence>